<dbReference type="Proteomes" id="UP001064048">
    <property type="component" value="Chromosome 11"/>
</dbReference>
<proteinExistence type="predicted"/>
<reference evidence="1 2" key="1">
    <citation type="journal article" date="2022" name="Genome Biol. Evol.">
        <title>The Spruce Budworm Genome: Reconstructing the Evolutionary History of Antifreeze Proteins.</title>
        <authorList>
            <person name="Beliveau C."/>
            <person name="Gagne P."/>
            <person name="Picq S."/>
            <person name="Vernygora O."/>
            <person name="Keeling C.I."/>
            <person name="Pinkney K."/>
            <person name="Doucet D."/>
            <person name="Wen F."/>
            <person name="Johnston J.S."/>
            <person name="Maaroufi H."/>
            <person name="Boyle B."/>
            <person name="Laroche J."/>
            <person name="Dewar K."/>
            <person name="Juretic N."/>
            <person name="Blackburn G."/>
            <person name="Nisole A."/>
            <person name="Brunet B."/>
            <person name="Brandao M."/>
            <person name="Lumley L."/>
            <person name="Duan J."/>
            <person name="Quan G."/>
            <person name="Lucarotti C.J."/>
            <person name="Roe A.D."/>
            <person name="Sperling F.A.H."/>
            <person name="Levesque R.C."/>
            <person name="Cusson M."/>
        </authorList>
    </citation>
    <scope>NUCLEOTIDE SEQUENCE [LARGE SCALE GENOMIC DNA]</scope>
    <source>
        <strain evidence="1">Glfc:IPQL:Cfum</strain>
    </source>
</reference>
<evidence type="ECO:0000313" key="1">
    <source>
        <dbReference type="EMBL" id="KAI8425231.1"/>
    </source>
</evidence>
<name>A0ACC0JM48_CHOFU</name>
<evidence type="ECO:0000313" key="2">
    <source>
        <dbReference type="Proteomes" id="UP001064048"/>
    </source>
</evidence>
<keyword evidence="2" id="KW-1185">Reference proteome</keyword>
<accession>A0ACC0JM48</accession>
<comment type="caution">
    <text evidence="1">The sequence shown here is derived from an EMBL/GenBank/DDBJ whole genome shotgun (WGS) entry which is preliminary data.</text>
</comment>
<dbReference type="EMBL" id="CM046111">
    <property type="protein sequence ID" value="KAI8425231.1"/>
    <property type="molecule type" value="Genomic_DNA"/>
</dbReference>
<protein>
    <submittedName>
        <fullName evidence="1">Uncharacterized protein</fullName>
    </submittedName>
</protein>
<sequence>MMISCIHGSLALEDQSASVAHVEDVGAAAWLQVRFSVATALLEPGLLKIVVPAGVGLVALTVIVDSIFWRRLLWPEAETSPFLWYFYSALPRGLGPSLVLVPVGVYLDRRLVPLAAPAVVYVMLYSILPHKELRFIIYVFPLLNMASAGACSYIYMRRTKAPIYELLFWGTMVIILGNVLLSIAFVSVAMTNYPGGVAMTRFHKLLKNEPFVHVHISNLAAQTGVTRFTEIHNHWKYSKNESLEPEQLQEYTHLLIEAKSKYSPNLKTFTYTHKVLDSIDTFSSVSINYKLLPPIRIKTRPALFILERKDFREYPQGHNVPSIKEVEMNDTDDTKEILTEDSFVNKESIVNLETNYVNSEDTFIEPLIGDEELSEDVEPIQTSIEEEADIETNVLPIDELKPKVKKAVDDLKLLRKEKKRKAIAKIKSETRKEVVASAKEKLRELMKRHKKIAEELSDNVVAEVKAEDEVDGRGDIPEMETVLDKTVPIETEPIPEPEKLEKEAEAENVSIAGETIGTNQNIDDIVEEVIARLIDRKIYDDKTKPEDIKAEDRQVIQQIVEEILAEKMNVTNLISDI</sequence>
<organism evidence="1 2">
    <name type="scientific">Choristoneura fumiferana</name>
    <name type="common">Spruce budworm moth</name>
    <name type="synonym">Archips fumiferana</name>
    <dbReference type="NCBI Taxonomy" id="7141"/>
    <lineage>
        <taxon>Eukaryota</taxon>
        <taxon>Metazoa</taxon>
        <taxon>Ecdysozoa</taxon>
        <taxon>Arthropoda</taxon>
        <taxon>Hexapoda</taxon>
        <taxon>Insecta</taxon>
        <taxon>Pterygota</taxon>
        <taxon>Neoptera</taxon>
        <taxon>Endopterygota</taxon>
        <taxon>Lepidoptera</taxon>
        <taxon>Glossata</taxon>
        <taxon>Ditrysia</taxon>
        <taxon>Tortricoidea</taxon>
        <taxon>Tortricidae</taxon>
        <taxon>Tortricinae</taxon>
        <taxon>Choristoneura</taxon>
    </lineage>
</organism>
<gene>
    <name evidence="1" type="ORF">MSG28_007035</name>
</gene>